<protein>
    <submittedName>
        <fullName evidence="3">Tyrosine-type recombinase/integrase</fullName>
    </submittedName>
</protein>
<dbReference type="Proteomes" id="UP000886889">
    <property type="component" value="Unassembled WGS sequence"/>
</dbReference>
<name>A0A9D1T8I4_9FIRM</name>
<evidence type="ECO:0000259" key="2">
    <source>
        <dbReference type="PROSITE" id="PS51898"/>
    </source>
</evidence>
<dbReference type="PROSITE" id="PS51898">
    <property type="entry name" value="TYR_RECOMBINASE"/>
    <property type="match status" value="1"/>
</dbReference>
<dbReference type="GO" id="GO:0006310">
    <property type="term" value="P:DNA recombination"/>
    <property type="evidence" value="ECO:0007669"/>
    <property type="project" value="UniProtKB-KW"/>
</dbReference>
<keyword evidence="1" id="KW-0233">DNA recombination</keyword>
<dbReference type="Gene3D" id="1.10.443.10">
    <property type="entry name" value="Intergrase catalytic core"/>
    <property type="match status" value="1"/>
</dbReference>
<accession>A0A9D1T8I4</accession>
<reference evidence="3" key="2">
    <citation type="journal article" date="2021" name="PeerJ">
        <title>Extensive microbial diversity within the chicken gut microbiome revealed by metagenomics and culture.</title>
        <authorList>
            <person name="Gilroy R."/>
            <person name="Ravi A."/>
            <person name="Getino M."/>
            <person name="Pursley I."/>
            <person name="Horton D.L."/>
            <person name="Alikhan N.F."/>
            <person name="Baker D."/>
            <person name="Gharbi K."/>
            <person name="Hall N."/>
            <person name="Watson M."/>
            <person name="Adriaenssens E.M."/>
            <person name="Foster-Nyarko E."/>
            <person name="Jarju S."/>
            <person name="Secka A."/>
            <person name="Antonio M."/>
            <person name="Oren A."/>
            <person name="Chaudhuri R.R."/>
            <person name="La Ragione R."/>
            <person name="Hildebrand F."/>
            <person name="Pallen M.J."/>
        </authorList>
    </citation>
    <scope>NUCLEOTIDE SEQUENCE</scope>
    <source>
        <strain evidence="3">ChiBcec6-7307</strain>
    </source>
</reference>
<organism evidence="3 4">
    <name type="scientific">Candidatus Merdiplasma excrementigallinarum</name>
    <dbReference type="NCBI Taxonomy" id="2840864"/>
    <lineage>
        <taxon>Bacteria</taxon>
        <taxon>Bacillati</taxon>
        <taxon>Bacillota</taxon>
        <taxon>Clostridia</taxon>
        <taxon>Lachnospirales</taxon>
        <taxon>Lachnospiraceae</taxon>
        <taxon>Lachnospiraceae incertae sedis</taxon>
        <taxon>Candidatus Merdiplasma</taxon>
    </lineage>
</organism>
<evidence type="ECO:0000256" key="1">
    <source>
        <dbReference type="ARBA" id="ARBA00023172"/>
    </source>
</evidence>
<reference evidence="3" key="1">
    <citation type="submission" date="2020-10" db="EMBL/GenBank/DDBJ databases">
        <authorList>
            <person name="Gilroy R."/>
        </authorList>
    </citation>
    <scope>NUCLEOTIDE SEQUENCE</scope>
    <source>
        <strain evidence="3">ChiBcec6-7307</strain>
    </source>
</reference>
<proteinExistence type="predicted"/>
<dbReference type="Pfam" id="PF00589">
    <property type="entry name" value="Phage_integrase"/>
    <property type="match status" value="1"/>
</dbReference>
<comment type="caution">
    <text evidence="3">The sequence shown here is derived from an EMBL/GenBank/DDBJ whole genome shotgun (WGS) entry which is preliminary data.</text>
</comment>
<dbReference type="AlphaFoldDB" id="A0A9D1T8I4"/>
<dbReference type="InterPro" id="IPR013762">
    <property type="entry name" value="Integrase-like_cat_sf"/>
</dbReference>
<dbReference type="GO" id="GO:0015074">
    <property type="term" value="P:DNA integration"/>
    <property type="evidence" value="ECO:0007669"/>
    <property type="project" value="InterPro"/>
</dbReference>
<dbReference type="EMBL" id="DVOS01000047">
    <property type="protein sequence ID" value="HIV23410.1"/>
    <property type="molecule type" value="Genomic_DNA"/>
</dbReference>
<gene>
    <name evidence="3" type="ORF">IAC80_05675</name>
</gene>
<evidence type="ECO:0000313" key="4">
    <source>
        <dbReference type="Proteomes" id="UP000886889"/>
    </source>
</evidence>
<feature type="domain" description="Tyr recombinase" evidence="2">
    <location>
        <begin position="6"/>
        <end position="180"/>
    </location>
</feature>
<dbReference type="InterPro" id="IPR011010">
    <property type="entry name" value="DNA_brk_join_enz"/>
</dbReference>
<evidence type="ECO:0000313" key="3">
    <source>
        <dbReference type="EMBL" id="HIV23410.1"/>
    </source>
</evidence>
<dbReference type="GO" id="GO:0003677">
    <property type="term" value="F:DNA binding"/>
    <property type="evidence" value="ECO:0007669"/>
    <property type="project" value="InterPro"/>
</dbReference>
<sequence>MNWVAPIKDEETLEKFKEKLREIDDKYYIMFEIGVGTGLQLQEILKFKNKDLRGKEEIEAYIGTKNVKRTFRISPELQEIIRAYTEGKDPEAYLILGHSSSPAPLSREQAYRALKSAGKSIGLTSIGAQTMRKTFAWRYYKATGDIYYLQNLLNHASPSITYRYIGEKPNVEVVLKKMTPEENERSRYMLYRDDNGKKRMEAIKDTMNELEAEMQNPCNNDAFYGKVDCLLTEIEELIRNFRETK</sequence>
<dbReference type="SUPFAM" id="SSF56349">
    <property type="entry name" value="DNA breaking-rejoining enzymes"/>
    <property type="match status" value="1"/>
</dbReference>
<dbReference type="InterPro" id="IPR002104">
    <property type="entry name" value="Integrase_catalytic"/>
</dbReference>